<dbReference type="PANTHER" id="PTHR43344:SF2">
    <property type="entry name" value="PHOSPHOSERINE PHOSPHATASE"/>
    <property type="match status" value="1"/>
</dbReference>
<sequence>MKILGRCITHSDFAQIRLVIRDKLASLMTPEEQFTGLILLSGVDKPGISQALFQALAPFSITVLDIEQVVISNRLILTVLIALNPAHERAIEADLMACGQELEVDIATLFSTTPAATIAVQQGLVHVVALSSKMLPHDIALISAAIGNVGGNIERISRTASSPVTVIEMAVSGVNHGLLTSALAPISAEQSIDIAVQPEGLLRYSRKLVQLDVDSTLIQQEVIDLLAIKAGVGDQVKEITDSAMRGDLDFAQSLKARVLLLKGLPETAIADVQNQILMTPGAKVLVDTLHRLGHSVAVVSGGFINVLAPLLADLKIKHYKANTLEIVDGLLTGQVIGPIIDRAAKADALREFAALESLTMEQTVAIGDGANDLDMIAAAGLGVAFNAKPAVKAAADSSLSDPNLDSVLYLLGITRDDITD</sequence>
<comment type="pathway">
    <text evidence="2">Amino-acid biosynthesis; L-serine biosynthesis; L-serine from 3-phospho-D-glycerate: step 3/3.</text>
</comment>
<keyword evidence="6" id="KW-0479">Metal-binding</keyword>
<dbReference type="InterPro" id="IPR023214">
    <property type="entry name" value="HAD_sf"/>
</dbReference>
<evidence type="ECO:0000256" key="8">
    <source>
        <dbReference type="ARBA" id="ARBA00022842"/>
    </source>
</evidence>
<keyword evidence="8" id="KW-0460">Magnesium</keyword>
<name>A0A6J6U7F4_9ZZZZ</name>
<evidence type="ECO:0000256" key="2">
    <source>
        <dbReference type="ARBA" id="ARBA00005135"/>
    </source>
</evidence>
<dbReference type="Pfam" id="PF13740">
    <property type="entry name" value="ACT_6"/>
    <property type="match status" value="1"/>
</dbReference>
<dbReference type="Gene3D" id="3.40.50.1000">
    <property type="entry name" value="HAD superfamily/HAD-like"/>
    <property type="match status" value="1"/>
</dbReference>
<evidence type="ECO:0000256" key="5">
    <source>
        <dbReference type="ARBA" id="ARBA00022605"/>
    </source>
</evidence>
<evidence type="ECO:0000256" key="9">
    <source>
        <dbReference type="ARBA" id="ARBA00023299"/>
    </source>
</evidence>
<evidence type="ECO:0000256" key="3">
    <source>
        <dbReference type="ARBA" id="ARBA00009184"/>
    </source>
</evidence>
<comment type="cofactor">
    <cofactor evidence="1">
        <name>Mg(2+)</name>
        <dbReference type="ChEBI" id="CHEBI:18420"/>
    </cofactor>
</comment>
<gene>
    <name evidence="12" type="ORF">UFOPK2837_00813</name>
</gene>
<dbReference type="InterPro" id="IPR004469">
    <property type="entry name" value="PSP"/>
</dbReference>
<keyword evidence="9" id="KW-0718">Serine biosynthesis</keyword>
<dbReference type="Pfam" id="PF12710">
    <property type="entry name" value="HAD"/>
    <property type="match status" value="1"/>
</dbReference>
<feature type="domain" description="Phosphoserine phosphatase ACT" evidence="11">
    <location>
        <begin position="127"/>
        <end position="197"/>
    </location>
</feature>
<dbReference type="GO" id="GO:0036424">
    <property type="term" value="F:L-phosphoserine phosphatase activity"/>
    <property type="evidence" value="ECO:0007669"/>
    <property type="project" value="InterPro"/>
</dbReference>
<dbReference type="SFLD" id="SFLDG01137">
    <property type="entry name" value="C1.6.1:_Phosphoserine_Phosphat"/>
    <property type="match status" value="1"/>
</dbReference>
<dbReference type="PANTHER" id="PTHR43344">
    <property type="entry name" value="PHOSPHOSERINE PHOSPHATASE"/>
    <property type="match status" value="1"/>
</dbReference>
<evidence type="ECO:0000256" key="4">
    <source>
        <dbReference type="ARBA" id="ARBA00012640"/>
    </source>
</evidence>
<dbReference type="SFLD" id="SFLDS00003">
    <property type="entry name" value="Haloacid_Dehalogenase"/>
    <property type="match status" value="1"/>
</dbReference>
<evidence type="ECO:0000256" key="1">
    <source>
        <dbReference type="ARBA" id="ARBA00001946"/>
    </source>
</evidence>
<comment type="similarity">
    <text evidence="3">Belongs to the HAD-like hydrolase superfamily. SerB family.</text>
</comment>
<dbReference type="GO" id="GO:0005737">
    <property type="term" value="C:cytoplasm"/>
    <property type="evidence" value="ECO:0007669"/>
    <property type="project" value="TreeGrafter"/>
</dbReference>
<evidence type="ECO:0000313" key="12">
    <source>
        <dbReference type="EMBL" id="CAB4754994.1"/>
    </source>
</evidence>
<dbReference type="Gene3D" id="3.30.70.260">
    <property type="match status" value="1"/>
</dbReference>
<dbReference type="EMBL" id="CAEZZF010000066">
    <property type="protein sequence ID" value="CAB4754994.1"/>
    <property type="molecule type" value="Genomic_DNA"/>
</dbReference>
<dbReference type="InterPro" id="IPR049148">
    <property type="entry name" value="PSP_ACT"/>
</dbReference>
<dbReference type="UniPathway" id="UPA00135">
    <property type="reaction ID" value="UER00198"/>
</dbReference>
<dbReference type="AlphaFoldDB" id="A0A6J6U7F4"/>
<proteinExistence type="inferred from homology"/>
<evidence type="ECO:0000256" key="7">
    <source>
        <dbReference type="ARBA" id="ARBA00022801"/>
    </source>
</evidence>
<dbReference type="SFLD" id="SFLDG01136">
    <property type="entry name" value="C1.6:_Phosphoserine_Phosphatas"/>
    <property type="match status" value="1"/>
</dbReference>
<dbReference type="Pfam" id="PF21086">
    <property type="entry name" value="ACT_PSP_2"/>
    <property type="match status" value="1"/>
</dbReference>
<evidence type="ECO:0000256" key="10">
    <source>
        <dbReference type="ARBA" id="ARBA00031693"/>
    </source>
</evidence>
<keyword evidence="5" id="KW-0028">Amino-acid biosynthesis</keyword>
<dbReference type="GO" id="GO:0000287">
    <property type="term" value="F:magnesium ion binding"/>
    <property type="evidence" value="ECO:0007669"/>
    <property type="project" value="TreeGrafter"/>
</dbReference>
<dbReference type="EC" id="3.1.3.3" evidence="4"/>
<protein>
    <recommendedName>
        <fullName evidence="4">phosphoserine phosphatase</fullName>
        <ecNumber evidence="4">3.1.3.3</ecNumber>
    </recommendedName>
    <alternativeName>
        <fullName evidence="10">O-phosphoserine phosphohydrolase</fullName>
    </alternativeName>
</protein>
<reference evidence="12" key="1">
    <citation type="submission" date="2020-05" db="EMBL/GenBank/DDBJ databases">
        <authorList>
            <person name="Chiriac C."/>
            <person name="Salcher M."/>
            <person name="Ghai R."/>
            <person name="Kavagutti S V."/>
        </authorList>
    </citation>
    <scope>NUCLEOTIDE SEQUENCE</scope>
</reference>
<organism evidence="12">
    <name type="scientific">freshwater metagenome</name>
    <dbReference type="NCBI Taxonomy" id="449393"/>
    <lineage>
        <taxon>unclassified sequences</taxon>
        <taxon>metagenomes</taxon>
        <taxon>ecological metagenomes</taxon>
    </lineage>
</organism>
<dbReference type="NCBIfam" id="TIGR00338">
    <property type="entry name" value="serB"/>
    <property type="match status" value="1"/>
</dbReference>
<dbReference type="SFLD" id="SFLDF00029">
    <property type="entry name" value="phosphoserine_phosphatase"/>
    <property type="match status" value="1"/>
</dbReference>
<dbReference type="SUPFAM" id="SSF56784">
    <property type="entry name" value="HAD-like"/>
    <property type="match status" value="1"/>
</dbReference>
<evidence type="ECO:0000259" key="11">
    <source>
        <dbReference type="Pfam" id="PF21086"/>
    </source>
</evidence>
<keyword evidence="7" id="KW-0378">Hydrolase</keyword>
<dbReference type="SUPFAM" id="SSF55021">
    <property type="entry name" value="ACT-like"/>
    <property type="match status" value="1"/>
</dbReference>
<dbReference type="InterPro" id="IPR050582">
    <property type="entry name" value="HAD-like_SerB"/>
</dbReference>
<dbReference type="InterPro" id="IPR045865">
    <property type="entry name" value="ACT-like_dom_sf"/>
</dbReference>
<dbReference type="GO" id="GO:0006564">
    <property type="term" value="P:L-serine biosynthetic process"/>
    <property type="evidence" value="ECO:0007669"/>
    <property type="project" value="UniProtKB-KW"/>
</dbReference>
<dbReference type="InterPro" id="IPR036412">
    <property type="entry name" value="HAD-like_sf"/>
</dbReference>
<accession>A0A6J6U7F4</accession>
<evidence type="ECO:0000256" key="6">
    <source>
        <dbReference type="ARBA" id="ARBA00022723"/>
    </source>
</evidence>
<dbReference type="NCBIfam" id="TIGR01488">
    <property type="entry name" value="HAD-SF-IB"/>
    <property type="match status" value="1"/>
</dbReference>